<dbReference type="CDD" id="cd10449">
    <property type="entry name" value="GIY-YIG_SLX1_like"/>
    <property type="match status" value="1"/>
</dbReference>
<feature type="domain" description="GIY-YIG" evidence="2">
    <location>
        <begin position="1"/>
        <end position="76"/>
    </location>
</feature>
<evidence type="ECO:0000313" key="4">
    <source>
        <dbReference type="Proteomes" id="UP000178486"/>
    </source>
</evidence>
<evidence type="ECO:0000259" key="2">
    <source>
        <dbReference type="PROSITE" id="PS50164"/>
    </source>
</evidence>
<dbReference type="SUPFAM" id="SSF82771">
    <property type="entry name" value="GIY-YIG endonuclease"/>
    <property type="match status" value="1"/>
</dbReference>
<comment type="similarity">
    <text evidence="1">Belongs to the UPF0213 family.</text>
</comment>
<dbReference type="PANTHER" id="PTHR34477">
    <property type="entry name" value="UPF0213 PROTEIN YHBQ"/>
    <property type="match status" value="1"/>
</dbReference>
<accession>A0A1F7JGC3</accession>
<proteinExistence type="inferred from homology"/>
<dbReference type="InterPro" id="IPR050190">
    <property type="entry name" value="UPF0213_domain"/>
</dbReference>
<comment type="caution">
    <text evidence="3">The sequence shown here is derived from an EMBL/GenBank/DDBJ whole genome shotgun (WGS) entry which is preliminary data.</text>
</comment>
<name>A0A1F7JGC3_9BACT</name>
<dbReference type="PANTHER" id="PTHR34477:SF5">
    <property type="entry name" value="BSL5627 PROTEIN"/>
    <property type="match status" value="1"/>
</dbReference>
<dbReference type="Pfam" id="PF01541">
    <property type="entry name" value="GIY-YIG"/>
    <property type="match status" value="1"/>
</dbReference>
<dbReference type="PROSITE" id="PS50164">
    <property type="entry name" value="GIY_YIG"/>
    <property type="match status" value="1"/>
</dbReference>
<dbReference type="InterPro" id="IPR000305">
    <property type="entry name" value="GIY-YIG_endonuc"/>
</dbReference>
<dbReference type="AlphaFoldDB" id="A0A1F7JGC3"/>
<dbReference type="Proteomes" id="UP000178486">
    <property type="component" value="Unassembled WGS sequence"/>
</dbReference>
<evidence type="ECO:0000313" key="3">
    <source>
        <dbReference type="EMBL" id="OGK54681.1"/>
    </source>
</evidence>
<protein>
    <recommendedName>
        <fullName evidence="2">GIY-YIG domain-containing protein</fullName>
    </recommendedName>
</protein>
<sequence length="87" mass="10271">MFYVYALKSKLNGNIYIGYSKDLRVRFARHNNGNVRSTKAYVPWKLIYYEAYRNKTDAAKREVQLKQHKAKSDLIVQIRNSLEEGVE</sequence>
<dbReference type="EMBL" id="MGAU01000027">
    <property type="protein sequence ID" value="OGK54681.1"/>
    <property type="molecule type" value="Genomic_DNA"/>
</dbReference>
<reference evidence="3 4" key="1">
    <citation type="journal article" date="2016" name="Nat. Commun.">
        <title>Thousands of microbial genomes shed light on interconnected biogeochemical processes in an aquifer system.</title>
        <authorList>
            <person name="Anantharaman K."/>
            <person name="Brown C.T."/>
            <person name="Hug L.A."/>
            <person name="Sharon I."/>
            <person name="Castelle C.J."/>
            <person name="Probst A.J."/>
            <person name="Thomas B.C."/>
            <person name="Singh A."/>
            <person name="Wilkins M.J."/>
            <person name="Karaoz U."/>
            <person name="Brodie E.L."/>
            <person name="Williams K.H."/>
            <person name="Hubbard S.S."/>
            <person name="Banfield J.F."/>
        </authorList>
    </citation>
    <scope>NUCLEOTIDE SEQUENCE [LARGE SCALE GENOMIC DNA]</scope>
</reference>
<evidence type="ECO:0000256" key="1">
    <source>
        <dbReference type="ARBA" id="ARBA00007435"/>
    </source>
</evidence>
<dbReference type="Gene3D" id="3.40.1440.10">
    <property type="entry name" value="GIY-YIG endonuclease"/>
    <property type="match status" value="1"/>
</dbReference>
<dbReference type="InterPro" id="IPR035901">
    <property type="entry name" value="GIY-YIG_endonuc_sf"/>
</dbReference>
<gene>
    <name evidence="3" type="ORF">A3B56_01455</name>
</gene>
<organism evidence="3 4">
    <name type="scientific">Candidatus Roizmanbacteria bacterium RIFCSPLOWO2_01_FULL_45_11</name>
    <dbReference type="NCBI Taxonomy" id="1802070"/>
    <lineage>
        <taxon>Bacteria</taxon>
        <taxon>Candidatus Roizmaniibacteriota</taxon>
    </lineage>
</organism>